<sequence>MTDPTPLDNSIRDEVDEIIAGWQIQRPELDTHPLEIFSRVLRLTRHVERMRKTVFARNELESWEFDMLTALRRQPEHTLTAGQLMKETLVSSGTVTNRLDRMAHKGLLERATDNHDGRIVHVKATALGIARADAAFADLLSVEADILTVFDPEENTQAAAYLRRLLCHYEQ</sequence>
<evidence type="ECO:0000256" key="3">
    <source>
        <dbReference type="ARBA" id="ARBA00023163"/>
    </source>
</evidence>
<name>A0ABY5AJ00_9ACTO</name>
<dbReference type="InterPro" id="IPR023187">
    <property type="entry name" value="Tscrpt_reg_MarR-type_CS"/>
</dbReference>
<keyword evidence="3" id="KW-0804">Transcription</keyword>
<dbReference type="SUPFAM" id="SSF46785">
    <property type="entry name" value="Winged helix' DNA-binding domain"/>
    <property type="match status" value="1"/>
</dbReference>
<dbReference type="InterPro" id="IPR000835">
    <property type="entry name" value="HTH_MarR-typ"/>
</dbReference>
<evidence type="ECO:0000256" key="1">
    <source>
        <dbReference type="ARBA" id="ARBA00023015"/>
    </source>
</evidence>
<reference evidence="5" key="1">
    <citation type="submission" date="2022-06" db="EMBL/GenBank/DDBJ databases">
        <title>Complete Genome Sequence of Arcanobacterium pinnipediorum strain DSM 28752 isolated from a harbour seal.</title>
        <authorList>
            <person name="Borowiak M."/>
            <person name="Kreitlow A."/>
            <person name="Alssahen M."/>
            <person name="Malorny B."/>
            <person name="Laemmler C."/>
            <person name="Prenger-Berninghoff E."/>
            <person name="Siebert U."/>
            <person name="Ploetz M."/>
            <person name="Abdulmawjood A."/>
        </authorList>
    </citation>
    <scope>NUCLEOTIDE SEQUENCE</scope>
    <source>
        <strain evidence="5">DSM 28752</strain>
    </source>
</reference>
<dbReference type="RefSeq" id="WP_252673088.1">
    <property type="nucleotide sequence ID" value="NZ_CP099547.1"/>
</dbReference>
<dbReference type="PANTHER" id="PTHR42756">
    <property type="entry name" value="TRANSCRIPTIONAL REGULATOR, MARR"/>
    <property type="match status" value="1"/>
</dbReference>
<dbReference type="PANTHER" id="PTHR42756:SF1">
    <property type="entry name" value="TRANSCRIPTIONAL REPRESSOR OF EMRAB OPERON"/>
    <property type="match status" value="1"/>
</dbReference>
<dbReference type="InterPro" id="IPR036388">
    <property type="entry name" value="WH-like_DNA-bd_sf"/>
</dbReference>
<evidence type="ECO:0000256" key="2">
    <source>
        <dbReference type="ARBA" id="ARBA00023125"/>
    </source>
</evidence>
<keyword evidence="1" id="KW-0805">Transcription regulation</keyword>
<evidence type="ECO:0000259" key="4">
    <source>
        <dbReference type="PROSITE" id="PS50995"/>
    </source>
</evidence>
<organism evidence="5 6">
    <name type="scientific">Arcanobacterium pinnipediorum</name>
    <dbReference type="NCBI Taxonomy" id="1503041"/>
    <lineage>
        <taxon>Bacteria</taxon>
        <taxon>Bacillati</taxon>
        <taxon>Actinomycetota</taxon>
        <taxon>Actinomycetes</taxon>
        <taxon>Actinomycetales</taxon>
        <taxon>Actinomycetaceae</taxon>
        <taxon>Arcanobacterium</taxon>
    </lineage>
</organism>
<dbReference type="EMBL" id="CP099547">
    <property type="protein sequence ID" value="USR79214.1"/>
    <property type="molecule type" value="Genomic_DNA"/>
</dbReference>
<dbReference type="SMART" id="SM00347">
    <property type="entry name" value="HTH_MARR"/>
    <property type="match status" value="1"/>
</dbReference>
<feature type="domain" description="HTH marR-type" evidence="4">
    <location>
        <begin position="33"/>
        <end position="167"/>
    </location>
</feature>
<dbReference type="PROSITE" id="PS50995">
    <property type="entry name" value="HTH_MARR_2"/>
    <property type="match status" value="1"/>
</dbReference>
<dbReference type="InterPro" id="IPR036390">
    <property type="entry name" value="WH_DNA-bd_sf"/>
</dbReference>
<proteinExistence type="predicted"/>
<protein>
    <submittedName>
        <fullName evidence="5">MarR family winged helix-turn-helix transcriptional regulator</fullName>
    </submittedName>
</protein>
<dbReference type="PROSITE" id="PS01117">
    <property type="entry name" value="HTH_MARR_1"/>
    <property type="match status" value="1"/>
</dbReference>
<evidence type="ECO:0000313" key="6">
    <source>
        <dbReference type="Proteomes" id="UP001056109"/>
    </source>
</evidence>
<evidence type="ECO:0000313" key="5">
    <source>
        <dbReference type="EMBL" id="USR79214.1"/>
    </source>
</evidence>
<gene>
    <name evidence="5" type="ORF">NG665_07500</name>
</gene>
<accession>A0ABY5AJ00</accession>
<keyword evidence="6" id="KW-1185">Reference proteome</keyword>
<dbReference type="Proteomes" id="UP001056109">
    <property type="component" value="Chromosome"/>
</dbReference>
<keyword evidence="2" id="KW-0238">DNA-binding</keyword>
<dbReference type="Pfam" id="PF12802">
    <property type="entry name" value="MarR_2"/>
    <property type="match status" value="1"/>
</dbReference>
<dbReference type="Gene3D" id="1.10.10.10">
    <property type="entry name" value="Winged helix-like DNA-binding domain superfamily/Winged helix DNA-binding domain"/>
    <property type="match status" value="1"/>
</dbReference>